<dbReference type="PROSITE" id="PS51857">
    <property type="entry name" value="CSD_2"/>
    <property type="match status" value="1"/>
</dbReference>
<protein>
    <submittedName>
        <fullName evidence="3">Cold-shock protein</fullName>
    </submittedName>
</protein>
<proteinExistence type="predicted"/>
<feature type="compositionally biased region" description="Basic and acidic residues" evidence="1">
    <location>
        <begin position="1"/>
        <end position="33"/>
    </location>
</feature>
<accession>A0A8J2XSR4</accession>
<reference evidence="3" key="1">
    <citation type="journal article" date="2014" name="Int. J. Syst. Evol. Microbiol.">
        <title>Complete genome sequence of Corynebacterium casei LMG S-19264T (=DSM 44701T), isolated from a smear-ripened cheese.</title>
        <authorList>
            <consortium name="US DOE Joint Genome Institute (JGI-PGF)"/>
            <person name="Walter F."/>
            <person name="Albersmeier A."/>
            <person name="Kalinowski J."/>
            <person name="Ruckert C."/>
        </authorList>
    </citation>
    <scope>NUCLEOTIDE SEQUENCE</scope>
    <source>
        <strain evidence="3">CGMCC 1.15448</strain>
    </source>
</reference>
<evidence type="ECO:0000313" key="4">
    <source>
        <dbReference type="Proteomes" id="UP000607559"/>
    </source>
</evidence>
<sequence length="148" mass="16831">MAKHRDSFNKREKEKQRQKEKQGKKEKMEERKANQVKGKSLDDMMAYIDENGNITSTPPDPQKKKVFNAADIEIGVPKFQESEMSVNEGKIEYFNESKGFGFIMQNNGAKIFFHISQANYPVQEGDLVNFTVERGPKGLNAAGVTKKL</sequence>
<dbReference type="InterPro" id="IPR011129">
    <property type="entry name" value="CSD"/>
</dbReference>
<dbReference type="AlphaFoldDB" id="A0A8J2XSR4"/>
<dbReference type="Pfam" id="PF00313">
    <property type="entry name" value="CSD"/>
    <property type="match status" value="1"/>
</dbReference>
<dbReference type="Proteomes" id="UP000607559">
    <property type="component" value="Unassembled WGS sequence"/>
</dbReference>
<dbReference type="RefSeq" id="WP_188934784.1">
    <property type="nucleotide sequence ID" value="NZ_BMJC01000004.1"/>
</dbReference>
<comment type="caution">
    <text evidence="3">The sequence shown here is derived from an EMBL/GenBank/DDBJ whole genome shotgun (WGS) entry which is preliminary data.</text>
</comment>
<gene>
    <name evidence="3" type="ORF">GCM10011511_38810</name>
</gene>
<feature type="domain" description="CSD" evidence="2">
    <location>
        <begin position="86"/>
        <end position="146"/>
    </location>
</feature>
<keyword evidence="4" id="KW-1185">Reference proteome</keyword>
<evidence type="ECO:0000313" key="3">
    <source>
        <dbReference type="EMBL" id="GGB11443.1"/>
    </source>
</evidence>
<dbReference type="SMART" id="SM00357">
    <property type="entry name" value="CSP"/>
    <property type="match status" value="1"/>
</dbReference>
<organism evidence="3 4">
    <name type="scientific">Puia dinghuensis</name>
    <dbReference type="NCBI Taxonomy" id="1792502"/>
    <lineage>
        <taxon>Bacteria</taxon>
        <taxon>Pseudomonadati</taxon>
        <taxon>Bacteroidota</taxon>
        <taxon>Chitinophagia</taxon>
        <taxon>Chitinophagales</taxon>
        <taxon>Chitinophagaceae</taxon>
        <taxon>Puia</taxon>
    </lineage>
</organism>
<dbReference type="CDD" id="cd04458">
    <property type="entry name" value="CSP_CDS"/>
    <property type="match status" value="1"/>
</dbReference>
<evidence type="ECO:0000259" key="2">
    <source>
        <dbReference type="PROSITE" id="PS51857"/>
    </source>
</evidence>
<dbReference type="InterPro" id="IPR012340">
    <property type="entry name" value="NA-bd_OB-fold"/>
</dbReference>
<reference evidence="3" key="2">
    <citation type="submission" date="2020-09" db="EMBL/GenBank/DDBJ databases">
        <authorList>
            <person name="Sun Q."/>
            <person name="Zhou Y."/>
        </authorList>
    </citation>
    <scope>NUCLEOTIDE SEQUENCE</scope>
    <source>
        <strain evidence="3">CGMCC 1.15448</strain>
    </source>
</reference>
<name>A0A8J2XSR4_9BACT</name>
<feature type="region of interest" description="Disordered" evidence="1">
    <location>
        <begin position="1"/>
        <end position="41"/>
    </location>
</feature>
<dbReference type="Gene3D" id="2.40.50.140">
    <property type="entry name" value="Nucleic acid-binding proteins"/>
    <property type="match status" value="1"/>
</dbReference>
<dbReference type="SUPFAM" id="SSF50249">
    <property type="entry name" value="Nucleic acid-binding proteins"/>
    <property type="match status" value="1"/>
</dbReference>
<dbReference type="EMBL" id="BMJC01000004">
    <property type="protein sequence ID" value="GGB11443.1"/>
    <property type="molecule type" value="Genomic_DNA"/>
</dbReference>
<dbReference type="InterPro" id="IPR002059">
    <property type="entry name" value="CSP_DNA-bd"/>
</dbReference>
<evidence type="ECO:0000256" key="1">
    <source>
        <dbReference type="SAM" id="MobiDB-lite"/>
    </source>
</evidence>
<dbReference type="GO" id="GO:0005829">
    <property type="term" value="C:cytosol"/>
    <property type="evidence" value="ECO:0007669"/>
    <property type="project" value="UniProtKB-ARBA"/>
</dbReference>
<dbReference type="GO" id="GO:0003676">
    <property type="term" value="F:nucleic acid binding"/>
    <property type="evidence" value="ECO:0007669"/>
    <property type="project" value="InterPro"/>
</dbReference>